<feature type="compositionally biased region" description="Basic and acidic residues" evidence="9">
    <location>
        <begin position="568"/>
        <end position="578"/>
    </location>
</feature>
<reference evidence="12 13" key="1">
    <citation type="submission" date="2014-04" db="EMBL/GenBank/DDBJ databases">
        <authorList>
            <consortium name="DOE Joint Genome Institute"/>
            <person name="Kuo A."/>
            <person name="Girlanda M."/>
            <person name="Perotto S."/>
            <person name="Kohler A."/>
            <person name="Nagy L.G."/>
            <person name="Floudas D."/>
            <person name="Copeland A."/>
            <person name="Barry K.W."/>
            <person name="Cichocki N."/>
            <person name="Veneault-Fourrey C."/>
            <person name="LaButti K."/>
            <person name="Lindquist E.A."/>
            <person name="Lipzen A."/>
            <person name="Lundell T."/>
            <person name="Morin E."/>
            <person name="Murat C."/>
            <person name="Sun H."/>
            <person name="Tunlid A."/>
            <person name="Henrissat B."/>
            <person name="Grigoriev I.V."/>
            <person name="Hibbett D.S."/>
            <person name="Martin F."/>
            <person name="Nordberg H.P."/>
            <person name="Cantor M.N."/>
            <person name="Hua S.X."/>
        </authorList>
    </citation>
    <scope>NUCLEOTIDE SEQUENCE [LARGE SCALE GENOMIC DNA]</scope>
    <source>
        <strain evidence="12 13">MUT 4182</strain>
    </source>
</reference>
<dbReference type="InterPro" id="IPR005828">
    <property type="entry name" value="MFS_sugar_transport-like"/>
</dbReference>
<evidence type="ECO:0000256" key="3">
    <source>
        <dbReference type="ARBA" id="ARBA00022448"/>
    </source>
</evidence>
<dbReference type="PROSITE" id="PS50850">
    <property type="entry name" value="MFS"/>
    <property type="match status" value="1"/>
</dbReference>
<feature type="compositionally biased region" description="Pro residues" evidence="9">
    <location>
        <begin position="524"/>
        <end position="533"/>
    </location>
</feature>
<feature type="transmembrane region" description="Helical" evidence="10">
    <location>
        <begin position="91"/>
        <end position="110"/>
    </location>
</feature>
<feature type="transmembrane region" description="Helical" evidence="10">
    <location>
        <begin position="318"/>
        <end position="335"/>
    </location>
</feature>
<feature type="region of interest" description="Disordered" evidence="9">
    <location>
        <begin position="555"/>
        <end position="626"/>
    </location>
</feature>
<dbReference type="GO" id="GO:0016020">
    <property type="term" value="C:membrane"/>
    <property type="evidence" value="ECO:0007669"/>
    <property type="project" value="UniProtKB-SubCell"/>
</dbReference>
<sequence length="626" mass="70484">MEWPTVADLVDHGPWYHNRGIVLLNFCLLLSILTSYTNGFDGSMMTGLQLLEQWNIDFKKPARSTLGLMTCVQNIGALCALPFAPLVSDHLGRRMGLFIGSCIMLGGVALQTQSISIQQFILSRGMIGLGLGFATNSAPLLITELAYPTQRGPITASYNSSWYLGSIVAAWTTFGTFRMSNNTWSWRIPSVLQALPSLLQVIFVWFVPESPRYLISKGKDHQAKLVLGKYHGNGNIDHPLVHYEFNEIKEAMAMEKDMSQQTYLSLFRTKGNLRRMRVIIALGVFSQWSGNGLVSYYINIVLENVGITASSIKTLINAILQLFNYAMALTSAIYVDRIGRRTLFLISNAGMLVAFGLWTMTSALWEETHNKMAANATIAMIFLYYGFYDIAYSPLLVAYTVEILPFAIRAKGFAVMNFTVSVTLIFNQYVNPVAMGAIGWKYYLFYCGFLAFELVFIYFYLWETKGRTLEQTAALFDGDGRETDRELTRFSDARGLVDDSYPPSGISVAVSVSKMNDDGHRYPPQSPRSPPTPDDGKYTFKVQEIGAEAYRHRSIVSDSSHNHGFSPRSEKYQGEHFEMSPQTAAQSGYDWDRAYYERRQHDVTDDGYTSPPRPRRASSKRVPVRY</sequence>
<dbReference type="EMBL" id="KN822961">
    <property type="protein sequence ID" value="KIO31617.1"/>
    <property type="molecule type" value="Genomic_DNA"/>
</dbReference>
<keyword evidence="13" id="KW-1185">Reference proteome</keyword>
<feature type="domain" description="Major facilitator superfamily (MFS) profile" evidence="11">
    <location>
        <begin position="27"/>
        <end position="465"/>
    </location>
</feature>
<accession>A0A0C3MCW4</accession>
<evidence type="ECO:0000256" key="9">
    <source>
        <dbReference type="SAM" id="MobiDB-lite"/>
    </source>
</evidence>
<dbReference type="InterPro" id="IPR003663">
    <property type="entry name" value="Sugar/inositol_transpt"/>
</dbReference>
<gene>
    <name evidence="12" type="ORF">M407DRAFT_218772</name>
</gene>
<protein>
    <recommendedName>
        <fullName evidence="11">Major facilitator superfamily (MFS) profile domain-containing protein</fullName>
    </recommendedName>
</protein>
<evidence type="ECO:0000259" key="11">
    <source>
        <dbReference type="PROSITE" id="PS50850"/>
    </source>
</evidence>
<evidence type="ECO:0000256" key="5">
    <source>
        <dbReference type="ARBA" id="ARBA00022989"/>
    </source>
</evidence>
<keyword evidence="4 10" id="KW-0812">Transmembrane</keyword>
<dbReference type="Proteomes" id="UP000054248">
    <property type="component" value="Unassembled WGS sequence"/>
</dbReference>
<dbReference type="Pfam" id="PF00083">
    <property type="entry name" value="Sugar_tr"/>
    <property type="match status" value="1"/>
</dbReference>
<dbReference type="InterPro" id="IPR005829">
    <property type="entry name" value="Sugar_transporter_CS"/>
</dbReference>
<comment type="similarity">
    <text evidence="2 8">Belongs to the major facilitator superfamily. Sugar transporter (TC 2.A.1.1) family.</text>
</comment>
<proteinExistence type="inferred from homology"/>
<evidence type="ECO:0000256" key="7">
    <source>
        <dbReference type="ARBA" id="ARBA00049119"/>
    </source>
</evidence>
<feature type="transmembrane region" description="Helical" evidence="10">
    <location>
        <begin position="342"/>
        <end position="365"/>
    </location>
</feature>
<dbReference type="PANTHER" id="PTHR48022">
    <property type="entry name" value="PLASTIDIC GLUCOSE TRANSPORTER 4"/>
    <property type="match status" value="1"/>
</dbReference>
<feature type="transmembrane region" description="Helical" evidence="10">
    <location>
        <begin position="442"/>
        <end position="461"/>
    </location>
</feature>
<dbReference type="SUPFAM" id="SSF103473">
    <property type="entry name" value="MFS general substrate transporter"/>
    <property type="match status" value="1"/>
</dbReference>
<comment type="catalytic activity">
    <reaction evidence="7">
        <text>myo-inositol(out) + H(+)(out) = myo-inositol(in) + H(+)(in)</text>
        <dbReference type="Rhea" id="RHEA:60364"/>
        <dbReference type="ChEBI" id="CHEBI:15378"/>
        <dbReference type="ChEBI" id="CHEBI:17268"/>
    </reaction>
</comment>
<dbReference type="STRING" id="1051891.A0A0C3MCW4"/>
<organism evidence="12 13">
    <name type="scientific">Tulasnella calospora MUT 4182</name>
    <dbReference type="NCBI Taxonomy" id="1051891"/>
    <lineage>
        <taxon>Eukaryota</taxon>
        <taxon>Fungi</taxon>
        <taxon>Dikarya</taxon>
        <taxon>Basidiomycota</taxon>
        <taxon>Agaricomycotina</taxon>
        <taxon>Agaricomycetes</taxon>
        <taxon>Cantharellales</taxon>
        <taxon>Tulasnellaceae</taxon>
        <taxon>Tulasnella</taxon>
    </lineage>
</organism>
<feature type="region of interest" description="Disordered" evidence="9">
    <location>
        <begin position="517"/>
        <end position="538"/>
    </location>
</feature>
<evidence type="ECO:0000313" key="12">
    <source>
        <dbReference type="EMBL" id="KIO31617.1"/>
    </source>
</evidence>
<dbReference type="NCBIfam" id="TIGR00879">
    <property type="entry name" value="SP"/>
    <property type="match status" value="1"/>
</dbReference>
<evidence type="ECO:0000256" key="4">
    <source>
        <dbReference type="ARBA" id="ARBA00022692"/>
    </source>
</evidence>
<dbReference type="PANTHER" id="PTHR48022:SF64">
    <property type="entry name" value="MAJOR FACILITATOR SUPERFAMILY (MFS) PROFILE DOMAIN-CONTAINING PROTEIN"/>
    <property type="match status" value="1"/>
</dbReference>
<evidence type="ECO:0000256" key="10">
    <source>
        <dbReference type="SAM" id="Phobius"/>
    </source>
</evidence>
<dbReference type="InterPro" id="IPR020846">
    <property type="entry name" value="MFS_dom"/>
</dbReference>
<dbReference type="FunFam" id="1.20.1250.20:FF:000117">
    <property type="entry name" value="MFS hexose transporter"/>
    <property type="match status" value="1"/>
</dbReference>
<dbReference type="HOGENOM" id="CLU_001265_30_13_1"/>
<name>A0A0C3MCW4_9AGAM</name>
<dbReference type="OrthoDB" id="6133115at2759"/>
<evidence type="ECO:0000256" key="2">
    <source>
        <dbReference type="ARBA" id="ARBA00010992"/>
    </source>
</evidence>
<feature type="compositionally biased region" description="Basic and acidic residues" evidence="9">
    <location>
        <begin position="590"/>
        <end position="604"/>
    </location>
</feature>
<comment type="subcellular location">
    <subcellularLocation>
        <location evidence="1">Membrane</location>
        <topology evidence="1">Multi-pass membrane protein</topology>
    </subcellularLocation>
</comment>
<feature type="compositionally biased region" description="Basic residues" evidence="9">
    <location>
        <begin position="613"/>
        <end position="626"/>
    </location>
</feature>
<feature type="transmembrane region" description="Helical" evidence="10">
    <location>
        <begin position="122"/>
        <end position="142"/>
    </location>
</feature>
<dbReference type="AlphaFoldDB" id="A0A0C3MCW4"/>
<reference evidence="13" key="2">
    <citation type="submission" date="2015-01" db="EMBL/GenBank/DDBJ databases">
        <title>Evolutionary Origins and Diversification of the Mycorrhizal Mutualists.</title>
        <authorList>
            <consortium name="DOE Joint Genome Institute"/>
            <consortium name="Mycorrhizal Genomics Consortium"/>
            <person name="Kohler A."/>
            <person name="Kuo A."/>
            <person name="Nagy L.G."/>
            <person name="Floudas D."/>
            <person name="Copeland A."/>
            <person name="Barry K.W."/>
            <person name="Cichocki N."/>
            <person name="Veneault-Fourrey C."/>
            <person name="LaButti K."/>
            <person name="Lindquist E.A."/>
            <person name="Lipzen A."/>
            <person name="Lundell T."/>
            <person name="Morin E."/>
            <person name="Murat C."/>
            <person name="Riley R."/>
            <person name="Ohm R."/>
            <person name="Sun H."/>
            <person name="Tunlid A."/>
            <person name="Henrissat B."/>
            <person name="Grigoriev I.V."/>
            <person name="Hibbett D.S."/>
            <person name="Martin F."/>
        </authorList>
    </citation>
    <scope>NUCLEOTIDE SEQUENCE [LARGE SCALE GENOMIC DNA]</scope>
    <source>
        <strain evidence="13">MUT 4182</strain>
    </source>
</reference>
<feature type="transmembrane region" description="Helical" evidence="10">
    <location>
        <begin position="377"/>
        <end position="401"/>
    </location>
</feature>
<feature type="transmembrane region" description="Helical" evidence="10">
    <location>
        <begin position="162"/>
        <end position="180"/>
    </location>
</feature>
<feature type="transmembrane region" description="Helical" evidence="10">
    <location>
        <begin position="278"/>
        <end position="298"/>
    </location>
</feature>
<evidence type="ECO:0000256" key="1">
    <source>
        <dbReference type="ARBA" id="ARBA00004141"/>
    </source>
</evidence>
<dbReference type="PROSITE" id="PS00217">
    <property type="entry name" value="SUGAR_TRANSPORT_2"/>
    <property type="match status" value="1"/>
</dbReference>
<dbReference type="PROSITE" id="PS00216">
    <property type="entry name" value="SUGAR_TRANSPORT_1"/>
    <property type="match status" value="1"/>
</dbReference>
<dbReference type="InterPro" id="IPR036259">
    <property type="entry name" value="MFS_trans_sf"/>
</dbReference>
<dbReference type="GO" id="GO:0005351">
    <property type="term" value="F:carbohydrate:proton symporter activity"/>
    <property type="evidence" value="ECO:0007669"/>
    <property type="project" value="TreeGrafter"/>
</dbReference>
<dbReference type="InterPro" id="IPR050360">
    <property type="entry name" value="MFS_Sugar_Transporters"/>
</dbReference>
<dbReference type="Gene3D" id="1.20.1250.20">
    <property type="entry name" value="MFS general substrate transporter like domains"/>
    <property type="match status" value="1"/>
</dbReference>
<feature type="transmembrane region" description="Helical" evidence="10">
    <location>
        <begin position="66"/>
        <end position="85"/>
    </location>
</feature>
<feature type="transmembrane region" description="Helical" evidence="10">
    <location>
        <begin position="20"/>
        <end position="40"/>
    </location>
</feature>
<evidence type="ECO:0000256" key="6">
    <source>
        <dbReference type="ARBA" id="ARBA00023136"/>
    </source>
</evidence>
<evidence type="ECO:0000256" key="8">
    <source>
        <dbReference type="RuleBase" id="RU003346"/>
    </source>
</evidence>
<evidence type="ECO:0000313" key="13">
    <source>
        <dbReference type="Proteomes" id="UP000054248"/>
    </source>
</evidence>
<keyword evidence="3 8" id="KW-0813">Transport</keyword>
<keyword evidence="6 10" id="KW-0472">Membrane</keyword>
<feature type="transmembrane region" description="Helical" evidence="10">
    <location>
        <begin position="413"/>
        <end position="430"/>
    </location>
</feature>
<keyword evidence="5 10" id="KW-1133">Transmembrane helix</keyword>